<dbReference type="InterPro" id="IPR013105">
    <property type="entry name" value="TPR_2"/>
</dbReference>
<protein>
    <recommendedName>
        <fullName evidence="4">RNA polymerase II-associated protein 3</fullName>
    </recommendedName>
</protein>
<feature type="compositionally biased region" description="Low complexity" evidence="6">
    <location>
        <begin position="203"/>
        <end position="226"/>
    </location>
</feature>
<evidence type="ECO:0000256" key="3">
    <source>
        <dbReference type="ARBA" id="ARBA00038275"/>
    </source>
</evidence>
<dbReference type="Pfam" id="PF00515">
    <property type="entry name" value="TPR_1"/>
    <property type="match status" value="1"/>
</dbReference>
<dbReference type="EMBL" id="GIBP01003596">
    <property type="protein sequence ID" value="NDV32565.1"/>
    <property type="molecule type" value="Transcribed_RNA"/>
</dbReference>
<dbReference type="Pfam" id="PF13877">
    <property type="entry name" value="RPAP3_C"/>
    <property type="match status" value="1"/>
</dbReference>
<dbReference type="Pfam" id="PF07719">
    <property type="entry name" value="TPR_2"/>
    <property type="match status" value="1"/>
</dbReference>
<feature type="compositionally biased region" description="Polar residues" evidence="6">
    <location>
        <begin position="133"/>
        <end position="142"/>
    </location>
</feature>
<dbReference type="GO" id="GO:0101031">
    <property type="term" value="C:protein folding chaperone complex"/>
    <property type="evidence" value="ECO:0007669"/>
    <property type="project" value="TreeGrafter"/>
</dbReference>
<dbReference type="SMART" id="SM00028">
    <property type="entry name" value="TPR"/>
    <property type="match status" value="3"/>
</dbReference>
<evidence type="ECO:0000256" key="4">
    <source>
        <dbReference type="ARBA" id="ARBA00040133"/>
    </source>
</evidence>
<feature type="compositionally biased region" description="Pro residues" evidence="6">
    <location>
        <begin position="164"/>
        <end position="177"/>
    </location>
</feature>
<keyword evidence="2 5" id="KW-0802">TPR repeat</keyword>
<dbReference type="InterPro" id="IPR051966">
    <property type="entry name" value="RPAP3"/>
</dbReference>
<name>A0A6B2L6H2_9EUKA</name>
<sequence>MEWKEKGNTAFGAKKWELAINYYSKAILEDPRDAIFYANRAMCRLKLNQWQETIKDCDKAIQYDPNYAKAYHRRAIALRSFKKLEEAKRDLEKALQLEPDNKTVKEDLKKVLEESKLAQGDLGNRPSGPPVGPSQQALTPKTATEEKLKSPSPSGPSPQAVPLKPSPTPKSNPPPASTHPTQTHPAATSTAPKANPPPTLKPAHTTTQPNATATSTTAKQTTNKATHPQAGPKSAKKTNTQLVETQEAFNELMSNIAKVQPVSIPQEPPNSFFQFEKNWRNFTTLEEKYVYFKNIQPSKYSSLFKSSMTSDLVIEISAILEQFYLKVDKNESGAAAVLWALSKLDRFDMVSLFFSESEKKVLNQLFSSLQNTDNIQVLKKSYGL</sequence>
<dbReference type="PANTHER" id="PTHR46423">
    <property type="entry name" value="RNA POLYMERASE II-ASSOCIATED PROTEIN 3"/>
    <property type="match status" value="1"/>
</dbReference>
<evidence type="ECO:0000256" key="5">
    <source>
        <dbReference type="PROSITE-ProRule" id="PRU00339"/>
    </source>
</evidence>
<keyword evidence="1" id="KW-0677">Repeat</keyword>
<organism evidence="8">
    <name type="scientific">Arcella intermedia</name>
    <dbReference type="NCBI Taxonomy" id="1963864"/>
    <lineage>
        <taxon>Eukaryota</taxon>
        <taxon>Amoebozoa</taxon>
        <taxon>Tubulinea</taxon>
        <taxon>Elardia</taxon>
        <taxon>Arcellinida</taxon>
        <taxon>Sphaerothecina</taxon>
        <taxon>Arcellidae</taxon>
        <taxon>Arcella</taxon>
    </lineage>
</organism>
<proteinExistence type="inferred from homology"/>
<comment type="similarity">
    <text evidence="3">Belongs to the RPAP3 family.</text>
</comment>
<feature type="repeat" description="TPR" evidence="5">
    <location>
        <begin position="68"/>
        <end position="101"/>
    </location>
</feature>
<reference evidence="8" key="1">
    <citation type="journal article" date="2020" name="J. Eukaryot. Microbiol.">
        <title>De novo Sequencing, Assembly and Annotation of the Transcriptome for the Free-Living Testate Amoeba Arcella intermedia.</title>
        <authorList>
            <person name="Ribeiro G.M."/>
            <person name="Porfirio-Sousa A.L."/>
            <person name="Maurer-Alcala X.X."/>
            <person name="Katz L.A."/>
            <person name="Lahr D.J.G."/>
        </authorList>
    </citation>
    <scope>NUCLEOTIDE SEQUENCE</scope>
</reference>
<feature type="region of interest" description="Disordered" evidence="6">
    <location>
        <begin position="117"/>
        <end position="238"/>
    </location>
</feature>
<feature type="compositionally biased region" description="Polar residues" evidence="6">
    <location>
        <begin position="178"/>
        <end position="192"/>
    </location>
</feature>
<dbReference type="InterPro" id="IPR011990">
    <property type="entry name" value="TPR-like_helical_dom_sf"/>
</dbReference>
<dbReference type="PROSITE" id="PS50005">
    <property type="entry name" value="TPR"/>
    <property type="match status" value="1"/>
</dbReference>
<evidence type="ECO:0000256" key="1">
    <source>
        <dbReference type="ARBA" id="ARBA00022737"/>
    </source>
</evidence>
<dbReference type="InterPro" id="IPR025986">
    <property type="entry name" value="RPAP3-like_C"/>
</dbReference>
<dbReference type="AlphaFoldDB" id="A0A6B2L6H2"/>
<dbReference type="Gene3D" id="1.25.40.10">
    <property type="entry name" value="Tetratricopeptide repeat domain"/>
    <property type="match status" value="1"/>
</dbReference>
<evidence type="ECO:0000259" key="7">
    <source>
        <dbReference type="Pfam" id="PF13877"/>
    </source>
</evidence>
<evidence type="ECO:0000256" key="6">
    <source>
        <dbReference type="SAM" id="MobiDB-lite"/>
    </source>
</evidence>
<feature type="domain" description="RNA-polymerase II-associated protein 3-like C-terminal" evidence="7">
    <location>
        <begin position="268"/>
        <end position="359"/>
    </location>
</feature>
<dbReference type="PROSITE" id="PS50293">
    <property type="entry name" value="TPR_REGION"/>
    <property type="match status" value="1"/>
</dbReference>
<evidence type="ECO:0000313" key="8">
    <source>
        <dbReference type="EMBL" id="NDV32565.1"/>
    </source>
</evidence>
<accession>A0A6B2L6H2</accession>
<evidence type="ECO:0000256" key="2">
    <source>
        <dbReference type="ARBA" id="ARBA00022803"/>
    </source>
</evidence>
<dbReference type="PANTHER" id="PTHR46423:SF1">
    <property type="entry name" value="RNA POLYMERASE II-ASSOCIATED PROTEIN 3"/>
    <property type="match status" value="1"/>
</dbReference>
<dbReference type="InterPro" id="IPR019734">
    <property type="entry name" value="TPR_rpt"/>
</dbReference>
<dbReference type="SUPFAM" id="SSF48452">
    <property type="entry name" value="TPR-like"/>
    <property type="match status" value="1"/>
</dbReference>